<dbReference type="SUPFAM" id="SSF51604">
    <property type="entry name" value="Enolase C-terminal domain-like"/>
    <property type="match status" value="1"/>
</dbReference>
<dbReference type="Gene3D" id="3.20.20.120">
    <property type="entry name" value="Enolase-like C-terminal domain"/>
    <property type="match status" value="1"/>
</dbReference>
<dbReference type="Pfam" id="PF13378">
    <property type="entry name" value="MR_MLE_C"/>
    <property type="match status" value="1"/>
</dbReference>
<sequence length="339" mass="35615">MARTLRVLAETFPLLRPFRISRGVKTEAQVVTVVLEANGVIGRGECVPYPRYGESVESTRAAIEGLRGAVEAGATRADLLRLLPYGAARNALDCALWDLEMQQAGTGIGAALGLPAVLPPVATALTVGLDTPERMGAAARELARVPLIKVKVDRSDPAAQLRAVREMAPRPRLIVDPNESWTIDEVANLQGLMAQLRVDLLEQPLPAGEDGELAGFFSAIPIAADESVHVAEDLETLPDGYRVINIKLDKAGGLTAALELAEAARARGLTRMTGCMVCSSLSIAPALVIAADSAFVDLDGPVWLAQDRQGGVACESGMLLGPERGFWGGLEGAPQGTAG</sequence>
<dbReference type="InterPro" id="IPR036849">
    <property type="entry name" value="Enolase-like_C_sf"/>
</dbReference>
<dbReference type="Proteomes" id="UP001589858">
    <property type="component" value="Unassembled WGS sequence"/>
</dbReference>
<dbReference type="PANTHER" id="PTHR48080">
    <property type="entry name" value="D-GALACTONATE DEHYDRATASE-RELATED"/>
    <property type="match status" value="1"/>
</dbReference>
<name>A0ABV6SAR5_9SPHN</name>
<dbReference type="RefSeq" id="WP_267221875.1">
    <property type="nucleotide sequence ID" value="NZ_JAPCWC010000012.1"/>
</dbReference>
<reference evidence="7 8" key="1">
    <citation type="submission" date="2024-09" db="EMBL/GenBank/DDBJ databases">
        <authorList>
            <person name="Sun Q."/>
            <person name="Mori K."/>
        </authorList>
    </citation>
    <scope>NUCLEOTIDE SEQUENCE [LARGE SCALE GENOMIC DNA]</scope>
    <source>
        <strain evidence="7 8">CICC 11035S</strain>
    </source>
</reference>
<dbReference type="SMART" id="SM00922">
    <property type="entry name" value="MR_MLE"/>
    <property type="match status" value="1"/>
</dbReference>
<dbReference type="SFLD" id="SFLDF00010">
    <property type="entry name" value="dipeptide_epimerase"/>
    <property type="match status" value="1"/>
</dbReference>
<dbReference type="InterPro" id="IPR013342">
    <property type="entry name" value="Mandelate_racemase_C"/>
</dbReference>
<evidence type="ECO:0000256" key="1">
    <source>
        <dbReference type="ARBA" id="ARBA00008031"/>
    </source>
</evidence>
<keyword evidence="3 5" id="KW-0460">Magnesium</keyword>
<protein>
    <recommendedName>
        <fullName evidence="5">Dipeptide epimerase</fullName>
        <ecNumber evidence="5">5.1.1.-</ecNumber>
    </recommendedName>
</protein>
<dbReference type="InterPro" id="IPR029017">
    <property type="entry name" value="Enolase-like_N"/>
</dbReference>
<dbReference type="EMBL" id="JBHLTM010000064">
    <property type="protein sequence ID" value="MFC0686336.1"/>
    <property type="molecule type" value="Genomic_DNA"/>
</dbReference>
<keyword evidence="2 5" id="KW-0479">Metal-binding</keyword>
<keyword evidence="4 5" id="KW-0413">Isomerase</keyword>
<comment type="caution">
    <text evidence="7">The sequence shown here is derived from an EMBL/GenBank/DDBJ whole genome shotgun (WGS) entry which is preliminary data.</text>
</comment>
<comment type="similarity">
    <text evidence="1 5">Belongs to the mandelate racemase/muconate lactonizing enzyme family.</text>
</comment>
<evidence type="ECO:0000313" key="8">
    <source>
        <dbReference type="Proteomes" id="UP001589858"/>
    </source>
</evidence>
<dbReference type="InterPro" id="IPR013341">
    <property type="entry name" value="Mandelate_racemase_N_dom"/>
</dbReference>
<dbReference type="NCBIfam" id="NF042940">
    <property type="entry name" value="racemase_DgcA"/>
    <property type="match status" value="1"/>
</dbReference>
<dbReference type="SUPFAM" id="SSF54826">
    <property type="entry name" value="Enolase N-terminal domain-like"/>
    <property type="match status" value="1"/>
</dbReference>
<dbReference type="SFLD" id="SFLDS00001">
    <property type="entry name" value="Enolase"/>
    <property type="match status" value="1"/>
</dbReference>
<comment type="cofactor">
    <cofactor evidence="5">
        <name>Mg(2+)</name>
        <dbReference type="ChEBI" id="CHEBI:18420"/>
    </cofactor>
    <text evidence="5">Binds 1 Mg(2+) ion per subunit.</text>
</comment>
<dbReference type="SFLD" id="SFLDG00180">
    <property type="entry name" value="muconate_cycloisomerase"/>
    <property type="match status" value="1"/>
</dbReference>
<proteinExistence type="inferred from homology"/>
<accession>A0ABV6SAR5</accession>
<dbReference type="Gene3D" id="3.30.390.10">
    <property type="entry name" value="Enolase-like, N-terminal domain"/>
    <property type="match status" value="1"/>
</dbReference>
<gene>
    <name evidence="7" type="primary">dgcA</name>
    <name evidence="7" type="ORF">ACFFF8_17255</name>
</gene>
<organism evidence="7 8">
    <name type="scientific">Novosphingobium clariflavum</name>
    <dbReference type="NCBI Taxonomy" id="2029884"/>
    <lineage>
        <taxon>Bacteria</taxon>
        <taxon>Pseudomonadati</taxon>
        <taxon>Pseudomonadota</taxon>
        <taxon>Alphaproteobacteria</taxon>
        <taxon>Sphingomonadales</taxon>
        <taxon>Sphingomonadaceae</taxon>
        <taxon>Novosphingobium</taxon>
    </lineage>
</organism>
<dbReference type="EC" id="5.1.1.-" evidence="5"/>
<dbReference type="InterPro" id="IPR029065">
    <property type="entry name" value="Enolase_C-like"/>
</dbReference>
<evidence type="ECO:0000256" key="5">
    <source>
        <dbReference type="RuleBase" id="RU366006"/>
    </source>
</evidence>
<keyword evidence="8" id="KW-1185">Reference proteome</keyword>
<evidence type="ECO:0000259" key="6">
    <source>
        <dbReference type="SMART" id="SM00922"/>
    </source>
</evidence>
<evidence type="ECO:0000313" key="7">
    <source>
        <dbReference type="EMBL" id="MFC0686336.1"/>
    </source>
</evidence>
<feature type="domain" description="Mandelate racemase/muconate lactonizing enzyme C-terminal" evidence="6">
    <location>
        <begin position="132"/>
        <end position="223"/>
    </location>
</feature>
<dbReference type="Pfam" id="PF02746">
    <property type="entry name" value="MR_MLE_N"/>
    <property type="match status" value="1"/>
</dbReference>
<dbReference type="InterPro" id="IPR034593">
    <property type="entry name" value="DgoD-like"/>
</dbReference>
<dbReference type="PANTHER" id="PTHR48080:SF3">
    <property type="entry name" value="ENOLASE SUPERFAMILY MEMBER DDB_G0284701"/>
    <property type="match status" value="1"/>
</dbReference>
<evidence type="ECO:0000256" key="3">
    <source>
        <dbReference type="ARBA" id="ARBA00022842"/>
    </source>
</evidence>
<dbReference type="InterPro" id="IPR034603">
    <property type="entry name" value="Dipeptide_epimerase"/>
</dbReference>
<evidence type="ECO:0000256" key="4">
    <source>
        <dbReference type="ARBA" id="ARBA00023235"/>
    </source>
</evidence>
<evidence type="ECO:0000256" key="2">
    <source>
        <dbReference type="ARBA" id="ARBA00022723"/>
    </source>
</evidence>
<dbReference type="CDD" id="cd03319">
    <property type="entry name" value="L-Ala-DL-Glu_epimerase"/>
    <property type="match status" value="1"/>
</dbReference>